<keyword evidence="1" id="KW-0812">Transmembrane</keyword>
<feature type="transmembrane region" description="Helical" evidence="1">
    <location>
        <begin position="73"/>
        <end position="92"/>
    </location>
</feature>
<keyword evidence="1" id="KW-0472">Membrane</keyword>
<name>A0A0G0ZEN4_9BACT</name>
<dbReference type="Proteomes" id="UP000034320">
    <property type="component" value="Unassembled WGS sequence"/>
</dbReference>
<feature type="transmembrane region" description="Helical" evidence="1">
    <location>
        <begin position="152"/>
        <end position="171"/>
    </location>
</feature>
<dbReference type="EMBL" id="LCDD01000008">
    <property type="protein sequence ID" value="KKS47152.1"/>
    <property type="molecule type" value="Genomic_DNA"/>
</dbReference>
<evidence type="ECO:0000256" key="1">
    <source>
        <dbReference type="SAM" id="Phobius"/>
    </source>
</evidence>
<feature type="transmembrane region" description="Helical" evidence="1">
    <location>
        <begin position="215"/>
        <end position="236"/>
    </location>
</feature>
<feature type="transmembrane region" description="Helical" evidence="1">
    <location>
        <begin position="178"/>
        <end position="203"/>
    </location>
</feature>
<accession>A0A0G0ZEN4</accession>
<keyword evidence="1" id="KW-1133">Transmembrane helix</keyword>
<feature type="transmembrane region" description="Helical" evidence="1">
    <location>
        <begin position="98"/>
        <end position="117"/>
    </location>
</feature>
<feature type="transmembrane region" description="Helical" evidence="1">
    <location>
        <begin position="327"/>
        <end position="347"/>
    </location>
</feature>
<reference evidence="2 3" key="1">
    <citation type="journal article" date="2015" name="Nature">
        <title>rRNA introns, odd ribosomes, and small enigmatic genomes across a large radiation of phyla.</title>
        <authorList>
            <person name="Brown C.T."/>
            <person name="Hug L.A."/>
            <person name="Thomas B.C."/>
            <person name="Sharon I."/>
            <person name="Castelle C.J."/>
            <person name="Singh A."/>
            <person name="Wilkins M.J."/>
            <person name="Williams K.H."/>
            <person name="Banfield J.F."/>
        </authorList>
    </citation>
    <scope>NUCLEOTIDE SEQUENCE [LARGE SCALE GENOMIC DNA]</scope>
</reference>
<comment type="caution">
    <text evidence="2">The sequence shown here is derived from an EMBL/GenBank/DDBJ whole genome shotgun (WGS) entry which is preliminary data.</text>
</comment>
<feature type="transmembrane region" description="Helical" evidence="1">
    <location>
        <begin position="354"/>
        <end position="374"/>
    </location>
</feature>
<dbReference type="AlphaFoldDB" id="A0A0G0ZEN4"/>
<sequence length="401" mass="46646">MLLKHPLPKRQSQFYLPVIIFIVVLTVYYFTNAQTANLFRHFVFIADAFLHGRFDILNPSFDLGDRVIVDNKIYFQFGPVPALILLPLVYVWKTNVSQTYVSMVFGAFNAVLVFILLGRLKISGLIRKLLLTVFFALGTVHFSAAVTGTTWFFAHIIAVFFLLLGLIENFGRKRPFLMGLYFSLAVFSRQPTFLSFPFILLFFKKDVSYRPFFRKLLLFILGALPLFLFSAYYNFARFGNIFDDGRNFIYRQYIRSTAQFTYARITNPGFTTGMIDFRNIPLNLYTFLFMPPEISARFPYVAPSPYGLSVIITSPFFIYAFLAKRNFLIKVSWLAVLLVAIVDFLWFGQGWVQFGYRYVLDFIPFLMIPLAFGFKDISKFSISLLFWSVIINTWGAYYLRF</sequence>
<feature type="transmembrane region" description="Helical" evidence="1">
    <location>
        <begin position="380"/>
        <end position="399"/>
    </location>
</feature>
<feature type="transmembrane region" description="Helical" evidence="1">
    <location>
        <begin position="300"/>
        <end position="321"/>
    </location>
</feature>
<evidence type="ECO:0008006" key="4">
    <source>
        <dbReference type="Google" id="ProtNLM"/>
    </source>
</evidence>
<evidence type="ECO:0000313" key="3">
    <source>
        <dbReference type="Proteomes" id="UP000034320"/>
    </source>
</evidence>
<feature type="transmembrane region" description="Helical" evidence="1">
    <location>
        <begin position="129"/>
        <end position="146"/>
    </location>
</feature>
<proteinExistence type="predicted"/>
<protein>
    <recommendedName>
        <fullName evidence="4">Glycosyltransferase RgtA/B/C/D-like domain-containing protein</fullName>
    </recommendedName>
</protein>
<organism evidence="2 3">
    <name type="scientific">Candidatus Gottesmanbacteria bacterium GW2011_GWA2_42_18</name>
    <dbReference type="NCBI Taxonomy" id="1618442"/>
    <lineage>
        <taxon>Bacteria</taxon>
        <taxon>Candidatus Gottesmaniibacteriota</taxon>
    </lineage>
</organism>
<gene>
    <name evidence="2" type="ORF">UV09_C0008G0018</name>
</gene>
<feature type="transmembrane region" description="Helical" evidence="1">
    <location>
        <begin position="12"/>
        <end position="31"/>
    </location>
</feature>
<evidence type="ECO:0000313" key="2">
    <source>
        <dbReference type="EMBL" id="KKS47152.1"/>
    </source>
</evidence>